<evidence type="ECO:0000313" key="1">
    <source>
        <dbReference type="EMBL" id="EFG80865.1"/>
    </source>
</evidence>
<sequence length="56" mass="6113">MSDKRKAKARMREIIDSLCALNNANKELAQLGRSRTKRLGDVLAFFDVGGVSNGSC</sequence>
<protein>
    <submittedName>
        <fullName evidence="1">Uncharacterized protein</fullName>
    </submittedName>
</protein>
<dbReference type="Proteomes" id="UP000006015">
    <property type="component" value="Unassembled WGS sequence"/>
</dbReference>
<reference evidence="1 2" key="1">
    <citation type="submission" date="2010-04" db="EMBL/GenBank/DDBJ databases">
        <authorList>
            <person name="Weinstock G."/>
            <person name="Sodergren E."/>
            <person name="Clifton S."/>
            <person name="Fulton L."/>
            <person name="Fulton B."/>
            <person name="Courtney L."/>
            <person name="Fronick C."/>
            <person name="Harrison M."/>
            <person name="Strong C."/>
            <person name="Farmer C."/>
            <person name="Delahaunty K."/>
            <person name="Markovic C."/>
            <person name="Hall O."/>
            <person name="Minx P."/>
            <person name="Tomlinson C."/>
            <person name="Mitreva M."/>
            <person name="Hou S."/>
            <person name="Wollam A."/>
            <person name="Pepin K.H."/>
            <person name="Johnson M."/>
            <person name="Bhonagiri V."/>
            <person name="Zhang X."/>
            <person name="Suruliraj S."/>
            <person name="Warren W."/>
            <person name="Chinwalla A."/>
            <person name="Mardis E.R."/>
            <person name="Wilson R.K."/>
        </authorList>
    </citation>
    <scope>NUCLEOTIDE SEQUENCE [LARGE SCALE GENOMIC DNA]</scope>
    <source>
        <strain evidence="1 2">DSM 20306</strain>
    </source>
</reference>
<evidence type="ECO:0000313" key="2">
    <source>
        <dbReference type="Proteomes" id="UP000006015"/>
    </source>
</evidence>
<proteinExistence type="predicted"/>
<name>A0ABP2IH39_CORAM</name>
<accession>A0ABP2IH39</accession>
<keyword evidence="2" id="KW-1185">Reference proteome</keyword>
<dbReference type="EMBL" id="ADNS01000024">
    <property type="protein sequence ID" value="EFG80865.1"/>
    <property type="molecule type" value="Genomic_DNA"/>
</dbReference>
<gene>
    <name evidence="1" type="ORF">HMPREF0281_01918</name>
</gene>
<comment type="caution">
    <text evidence="1">The sequence shown here is derived from an EMBL/GenBank/DDBJ whole genome shotgun (WGS) entry which is preliminary data.</text>
</comment>
<organism evidence="1 2">
    <name type="scientific">Corynebacterium ammoniagenes DSM 20306</name>
    <dbReference type="NCBI Taxonomy" id="649754"/>
    <lineage>
        <taxon>Bacteria</taxon>
        <taxon>Bacillati</taxon>
        <taxon>Actinomycetota</taxon>
        <taxon>Actinomycetes</taxon>
        <taxon>Mycobacteriales</taxon>
        <taxon>Corynebacteriaceae</taxon>
        <taxon>Corynebacterium</taxon>
    </lineage>
</organism>